<dbReference type="Gene3D" id="2.40.10.10">
    <property type="entry name" value="Trypsin-like serine proteases"/>
    <property type="match status" value="2"/>
</dbReference>
<dbReference type="InterPro" id="IPR033116">
    <property type="entry name" value="TRYPSIN_SER"/>
</dbReference>
<keyword evidence="3" id="KW-0812">Transmembrane</keyword>
<evidence type="ECO:0000256" key="2">
    <source>
        <dbReference type="RuleBase" id="RU363034"/>
    </source>
</evidence>
<dbReference type="InterPro" id="IPR009003">
    <property type="entry name" value="Peptidase_S1_PA"/>
</dbReference>
<evidence type="ECO:0000259" key="4">
    <source>
        <dbReference type="PROSITE" id="PS50240"/>
    </source>
</evidence>
<evidence type="ECO:0000313" key="6">
    <source>
        <dbReference type="Proteomes" id="UP000741282"/>
    </source>
</evidence>
<reference evidence="5" key="2">
    <citation type="journal article" date="2021" name="Microbiome">
        <title>Successional dynamics and alternative stable states in a saline activated sludge microbial community over 9 years.</title>
        <authorList>
            <person name="Wang Y."/>
            <person name="Ye J."/>
            <person name="Ju F."/>
            <person name="Liu L."/>
            <person name="Boyd J.A."/>
            <person name="Deng Y."/>
            <person name="Parks D.H."/>
            <person name="Jiang X."/>
            <person name="Yin X."/>
            <person name="Woodcroft B.J."/>
            <person name="Tyson G.W."/>
            <person name="Hugenholtz P."/>
            <person name="Polz M.F."/>
            <person name="Zhang T."/>
        </authorList>
    </citation>
    <scope>NUCLEOTIDE SEQUENCE</scope>
    <source>
        <strain evidence="5">HKST-UBA17</strain>
    </source>
</reference>
<dbReference type="PANTHER" id="PTHR24260:SF136">
    <property type="entry name" value="GH08193P-RELATED"/>
    <property type="match status" value="1"/>
</dbReference>
<organism evidence="5 6">
    <name type="scientific">Candidatus Dojkabacteria bacterium</name>
    <dbReference type="NCBI Taxonomy" id="2099670"/>
    <lineage>
        <taxon>Bacteria</taxon>
        <taxon>Candidatus Dojkabacteria</taxon>
    </lineage>
</organism>
<dbReference type="PROSITE" id="PS00134">
    <property type="entry name" value="TRYPSIN_HIS"/>
    <property type="match status" value="1"/>
</dbReference>
<feature type="transmembrane region" description="Helical" evidence="3">
    <location>
        <begin position="317"/>
        <end position="338"/>
    </location>
</feature>
<dbReference type="InterPro" id="IPR043504">
    <property type="entry name" value="Peptidase_S1_PA_chymotrypsin"/>
</dbReference>
<dbReference type="GO" id="GO:0006508">
    <property type="term" value="P:proteolysis"/>
    <property type="evidence" value="ECO:0007669"/>
    <property type="project" value="UniProtKB-KW"/>
</dbReference>
<keyword evidence="2" id="KW-0378">Hydrolase</keyword>
<feature type="transmembrane region" description="Helical" evidence="3">
    <location>
        <begin position="20"/>
        <end position="37"/>
    </location>
</feature>
<sequence>MINNKGKIMKNRKIKRYTSVLLFICFFGLVIFLSTNIRQSSESLSTEQADALYGGTTNPTEYLYAGYIMDYSSLFGREVCGVTYLENGVAVSAAHCFEDDRVYFLGDGVISTSPDQNAPIIRYELHPEWNFDTLSNDIAIIKYNTSSTFNPITTKLGSPDISCDYEVIAYGATDQKVLSNQDLRRSATICIESISQDKFYLTSPDGGVCFGDSGSPIFRKGSGELVGVMSAITATSEPYSEDNCFVNNTAVATRVDAYSQFIDGAGQDLLSQDFCTSETPSCAGGEGCYSNQCRKPNDFLYISALDYRSANYAFGDALGLGLLGIFGVFGIIFIAIIVRSFRRTYY</sequence>
<comment type="caution">
    <text evidence="5">The sequence shown here is derived from an EMBL/GenBank/DDBJ whole genome shotgun (WGS) entry which is preliminary data.</text>
</comment>
<feature type="domain" description="Peptidase S1" evidence="4">
    <location>
        <begin position="52"/>
        <end position="267"/>
    </location>
</feature>
<evidence type="ECO:0000256" key="1">
    <source>
        <dbReference type="ARBA" id="ARBA00023157"/>
    </source>
</evidence>
<keyword evidence="2" id="KW-0720">Serine protease</keyword>
<dbReference type="Proteomes" id="UP000741282">
    <property type="component" value="Unassembled WGS sequence"/>
</dbReference>
<evidence type="ECO:0000313" key="5">
    <source>
        <dbReference type="EMBL" id="MCA9377173.1"/>
    </source>
</evidence>
<gene>
    <name evidence="5" type="ORF">KC685_04600</name>
</gene>
<keyword evidence="1" id="KW-1015">Disulfide bond</keyword>
<accession>A0A955I9V5</accession>
<dbReference type="PROSITE" id="PS00135">
    <property type="entry name" value="TRYPSIN_SER"/>
    <property type="match status" value="1"/>
</dbReference>
<dbReference type="PANTHER" id="PTHR24260">
    <property type="match status" value="1"/>
</dbReference>
<keyword evidence="2" id="KW-0645">Protease</keyword>
<dbReference type="InterPro" id="IPR018114">
    <property type="entry name" value="TRYPSIN_HIS"/>
</dbReference>
<dbReference type="InterPro" id="IPR001254">
    <property type="entry name" value="Trypsin_dom"/>
</dbReference>
<keyword evidence="3" id="KW-0472">Membrane</keyword>
<dbReference type="PROSITE" id="PS50240">
    <property type="entry name" value="TRYPSIN_DOM"/>
    <property type="match status" value="1"/>
</dbReference>
<keyword evidence="3" id="KW-1133">Transmembrane helix</keyword>
<dbReference type="AlphaFoldDB" id="A0A955I9V5"/>
<reference evidence="5" key="1">
    <citation type="submission" date="2020-04" db="EMBL/GenBank/DDBJ databases">
        <authorList>
            <person name="Zhang T."/>
        </authorList>
    </citation>
    <scope>NUCLEOTIDE SEQUENCE</scope>
    <source>
        <strain evidence="5">HKST-UBA17</strain>
    </source>
</reference>
<dbReference type="EMBL" id="JAGQLN010000021">
    <property type="protein sequence ID" value="MCA9377173.1"/>
    <property type="molecule type" value="Genomic_DNA"/>
</dbReference>
<dbReference type="SUPFAM" id="SSF50494">
    <property type="entry name" value="Trypsin-like serine proteases"/>
    <property type="match status" value="1"/>
</dbReference>
<dbReference type="GO" id="GO:0004252">
    <property type="term" value="F:serine-type endopeptidase activity"/>
    <property type="evidence" value="ECO:0007669"/>
    <property type="project" value="InterPro"/>
</dbReference>
<dbReference type="Pfam" id="PF00089">
    <property type="entry name" value="Trypsin"/>
    <property type="match status" value="1"/>
</dbReference>
<dbReference type="SMART" id="SM00020">
    <property type="entry name" value="Tryp_SPc"/>
    <property type="match status" value="1"/>
</dbReference>
<dbReference type="InterPro" id="IPR001314">
    <property type="entry name" value="Peptidase_S1A"/>
</dbReference>
<dbReference type="InterPro" id="IPR051333">
    <property type="entry name" value="CLIP_Serine_Protease"/>
</dbReference>
<protein>
    <submittedName>
        <fullName evidence="5">S1 family peptidase</fullName>
    </submittedName>
</protein>
<evidence type="ECO:0000256" key="3">
    <source>
        <dbReference type="SAM" id="Phobius"/>
    </source>
</evidence>
<proteinExistence type="predicted"/>
<dbReference type="PRINTS" id="PR00722">
    <property type="entry name" value="CHYMOTRYPSIN"/>
</dbReference>
<name>A0A955I9V5_9BACT</name>